<dbReference type="SMART" id="SM00340">
    <property type="entry name" value="HALZ"/>
    <property type="match status" value="1"/>
</dbReference>
<dbReference type="InterPro" id="IPR017970">
    <property type="entry name" value="Homeobox_CS"/>
</dbReference>
<dbReference type="Pfam" id="PF00046">
    <property type="entry name" value="Homeodomain"/>
    <property type="match status" value="1"/>
</dbReference>
<keyword evidence="6" id="KW-0804">Transcription</keyword>
<sequence length="232" mass="26437">MEDGECNTSLSLAIGGGRQFTPSTSLHLLFPRHPKEEEEDTQVHVGSVSRWKELDDEEEEEEEEEGVSGKDDSSNLSDDKPVGTRKKLKLTIEQVRLLEDSFRDRSTLSTTQKQDLAHRLNIQPRQVEVWFQNRRARTKLKRIEMDYESLRMHCDRLSNENRRLKKELQELRSATPASPFYVHLLKAATLTMCPACERIAAAGKRKSSALGAGGMKRPQLLPLNTGLLRLQN</sequence>
<dbReference type="PANTHER" id="PTHR45714:SF34">
    <property type="entry name" value="HOMEOBOX-LEUCINE ZIPPER PROTEIN HAT9"/>
    <property type="match status" value="1"/>
</dbReference>
<dbReference type="GO" id="GO:0000981">
    <property type="term" value="F:DNA-binding transcription factor activity, RNA polymerase II-specific"/>
    <property type="evidence" value="ECO:0007669"/>
    <property type="project" value="InterPro"/>
</dbReference>
<evidence type="ECO:0000256" key="7">
    <source>
        <dbReference type="ARBA" id="ARBA00023242"/>
    </source>
</evidence>
<dbReference type="InterPro" id="IPR001356">
    <property type="entry name" value="HD"/>
</dbReference>
<accession>A0AAV8R1N0</accession>
<dbReference type="EMBL" id="JAQQAF010000003">
    <property type="protein sequence ID" value="KAJ8497318.1"/>
    <property type="molecule type" value="Genomic_DNA"/>
</dbReference>
<evidence type="ECO:0000256" key="8">
    <source>
        <dbReference type="PROSITE-ProRule" id="PRU00108"/>
    </source>
</evidence>
<evidence type="ECO:0000256" key="9">
    <source>
        <dbReference type="RuleBase" id="RU000682"/>
    </source>
</evidence>
<gene>
    <name evidence="13" type="ORF">OPV22_007870</name>
</gene>
<dbReference type="SUPFAM" id="SSF46689">
    <property type="entry name" value="Homeodomain-like"/>
    <property type="match status" value="1"/>
</dbReference>
<evidence type="ECO:0000256" key="2">
    <source>
        <dbReference type="ARBA" id="ARBA00006074"/>
    </source>
</evidence>
<keyword evidence="4 8" id="KW-0238">DNA-binding</keyword>
<keyword evidence="7 8" id="KW-0539">Nucleus</keyword>
<evidence type="ECO:0000256" key="6">
    <source>
        <dbReference type="ARBA" id="ARBA00023163"/>
    </source>
</evidence>
<dbReference type="Pfam" id="PF02183">
    <property type="entry name" value="HALZ"/>
    <property type="match status" value="1"/>
</dbReference>
<reference evidence="13 14" key="1">
    <citation type="submission" date="2022-12" db="EMBL/GenBank/DDBJ databases">
        <title>Chromosome-scale assembly of the Ensete ventricosum genome.</title>
        <authorList>
            <person name="Dussert Y."/>
            <person name="Stocks J."/>
            <person name="Wendawek A."/>
            <person name="Woldeyes F."/>
            <person name="Nichols R.A."/>
            <person name="Borrell J.S."/>
        </authorList>
    </citation>
    <scope>NUCLEOTIDE SEQUENCE [LARGE SCALE GENOMIC DNA]</scope>
    <source>
        <strain evidence="14">cv. Maze</strain>
        <tissue evidence="13">Seeds</tissue>
    </source>
</reference>
<dbReference type="PANTHER" id="PTHR45714">
    <property type="entry name" value="HOMEOBOX-LEUCINE ZIPPER PROTEIN HAT14"/>
    <property type="match status" value="1"/>
</dbReference>
<proteinExistence type="inferred from homology"/>
<dbReference type="InterPro" id="IPR050762">
    <property type="entry name" value="HD-ZIP_Homeobox_LZ_Class_II"/>
</dbReference>
<dbReference type="PROSITE" id="PS00027">
    <property type="entry name" value="HOMEOBOX_1"/>
    <property type="match status" value="1"/>
</dbReference>
<evidence type="ECO:0000313" key="13">
    <source>
        <dbReference type="EMBL" id="KAJ8497318.1"/>
    </source>
</evidence>
<comment type="caution">
    <text evidence="13">The sequence shown here is derived from an EMBL/GenBank/DDBJ whole genome shotgun (WGS) entry which is preliminary data.</text>
</comment>
<feature type="coiled-coil region" evidence="10">
    <location>
        <begin position="140"/>
        <end position="174"/>
    </location>
</feature>
<organism evidence="13 14">
    <name type="scientific">Ensete ventricosum</name>
    <name type="common">Abyssinian banana</name>
    <name type="synonym">Musa ensete</name>
    <dbReference type="NCBI Taxonomy" id="4639"/>
    <lineage>
        <taxon>Eukaryota</taxon>
        <taxon>Viridiplantae</taxon>
        <taxon>Streptophyta</taxon>
        <taxon>Embryophyta</taxon>
        <taxon>Tracheophyta</taxon>
        <taxon>Spermatophyta</taxon>
        <taxon>Magnoliopsida</taxon>
        <taxon>Liliopsida</taxon>
        <taxon>Zingiberales</taxon>
        <taxon>Musaceae</taxon>
        <taxon>Ensete</taxon>
    </lineage>
</organism>
<protein>
    <recommendedName>
        <fullName evidence="12">Homeobox domain-containing protein</fullName>
    </recommendedName>
</protein>
<keyword evidence="3" id="KW-0805">Transcription regulation</keyword>
<dbReference type="Proteomes" id="UP001222027">
    <property type="component" value="Unassembled WGS sequence"/>
</dbReference>
<dbReference type="CDD" id="cd00086">
    <property type="entry name" value="homeodomain"/>
    <property type="match status" value="1"/>
</dbReference>
<dbReference type="InterPro" id="IPR009057">
    <property type="entry name" value="Homeodomain-like_sf"/>
</dbReference>
<comment type="subcellular location">
    <subcellularLocation>
        <location evidence="1 8 9">Nucleus</location>
    </subcellularLocation>
</comment>
<dbReference type="AlphaFoldDB" id="A0AAV8R1N0"/>
<name>A0AAV8R1N0_ENSVE</name>
<evidence type="ECO:0000256" key="10">
    <source>
        <dbReference type="SAM" id="Coils"/>
    </source>
</evidence>
<dbReference type="PROSITE" id="PS50071">
    <property type="entry name" value="HOMEOBOX_2"/>
    <property type="match status" value="1"/>
</dbReference>
<dbReference type="Gene3D" id="1.10.10.60">
    <property type="entry name" value="Homeodomain-like"/>
    <property type="match status" value="1"/>
</dbReference>
<feature type="DNA-binding region" description="Homeobox" evidence="8">
    <location>
        <begin position="83"/>
        <end position="142"/>
    </location>
</feature>
<keyword evidence="5 8" id="KW-0371">Homeobox</keyword>
<evidence type="ECO:0000256" key="5">
    <source>
        <dbReference type="ARBA" id="ARBA00023155"/>
    </source>
</evidence>
<feature type="region of interest" description="Disordered" evidence="11">
    <location>
        <begin position="1"/>
        <end position="82"/>
    </location>
</feature>
<dbReference type="SMART" id="SM00389">
    <property type="entry name" value="HOX"/>
    <property type="match status" value="1"/>
</dbReference>
<dbReference type="GO" id="GO:0005634">
    <property type="term" value="C:nucleus"/>
    <property type="evidence" value="ECO:0007669"/>
    <property type="project" value="UniProtKB-SubCell"/>
</dbReference>
<feature type="compositionally biased region" description="Polar residues" evidence="11">
    <location>
        <begin position="1"/>
        <end position="11"/>
    </location>
</feature>
<evidence type="ECO:0000259" key="12">
    <source>
        <dbReference type="PROSITE" id="PS50071"/>
    </source>
</evidence>
<evidence type="ECO:0000256" key="11">
    <source>
        <dbReference type="SAM" id="MobiDB-lite"/>
    </source>
</evidence>
<feature type="compositionally biased region" description="Acidic residues" evidence="11">
    <location>
        <begin position="54"/>
        <end position="66"/>
    </location>
</feature>
<dbReference type="GO" id="GO:0043565">
    <property type="term" value="F:sequence-specific DNA binding"/>
    <property type="evidence" value="ECO:0007669"/>
    <property type="project" value="InterPro"/>
</dbReference>
<keyword evidence="10" id="KW-0175">Coiled coil</keyword>
<evidence type="ECO:0000313" key="14">
    <source>
        <dbReference type="Proteomes" id="UP001222027"/>
    </source>
</evidence>
<dbReference type="InterPro" id="IPR003106">
    <property type="entry name" value="Leu_zip_homeo"/>
</dbReference>
<comment type="similarity">
    <text evidence="2">Belongs to the HD-ZIP homeobox family. Class II subfamily.</text>
</comment>
<evidence type="ECO:0000256" key="3">
    <source>
        <dbReference type="ARBA" id="ARBA00023015"/>
    </source>
</evidence>
<evidence type="ECO:0000256" key="1">
    <source>
        <dbReference type="ARBA" id="ARBA00004123"/>
    </source>
</evidence>
<evidence type="ECO:0000256" key="4">
    <source>
        <dbReference type="ARBA" id="ARBA00023125"/>
    </source>
</evidence>
<keyword evidence="14" id="KW-1185">Reference proteome</keyword>
<feature type="compositionally biased region" description="Basic and acidic residues" evidence="11">
    <location>
        <begin position="67"/>
        <end position="82"/>
    </location>
</feature>
<feature type="domain" description="Homeobox" evidence="12">
    <location>
        <begin position="81"/>
        <end position="141"/>
    </location>
</feature>